<dbReference type="Proteomes" id="UP000028537">
    <property type="component" value="Unassembled WGS sequence"/>
</dbReference>
<evidence type="ECO:0000313" key="2">
    <source>
        <dbReference type="Proteomes" id="UP000028537"/>
    </source>
</evidence>
<accession>A0A084EZ30</accession>
<dbReference type="EMBL" id="JFDP01000049">
    <property type="protein sequence ID" value="KEZ23222.1"/>
    <property type="molecule type" value="Genomic_DNA"/>
</dbReference>
<proteinExistence type="predicted"/>
<sequence>MYHIITPNPSKEFYESLLQAYANKELYTWILKNNYELNYSLWKLKNDFLEAKVWLPKLKALYKKALPKFNLPTTITSADYFFLHSHNYDFSYYTEQDVCELYLKAMNLEPEAVHTYLNEYDNKSTQDEINQANVSIHSHSWTLEKLKEYITLHKHNQPFVILTLEKLNQAFEEFKQENNIKNVNEQGMLNIFLKQYGLDCLTLELTLFNLLFYKKLLNNKTIKKIKSNYKKY</sequence>
<reference evidence="1 2" key="1">
    <citation type="submission" date="2014-02" db="EMBL/GenBank/DDBJ databases">
        <title>Genome sequence of Ureaplasma diversum strain 246.</title>
        <authorList>
            <person name="Sirand-Pugnet P."/>
            <person name="Breton M."/>
            <person name="Dordet-Frisoni E."/>
            <person name="Baranowski E."/>
            <person name="Barre A."/>
            <person name="Couture C."/>
            <person name="Dupuy V."/>
            <person name="Gaurivaud P."/>
            <person name="Jacob D."/>
            <person name="Lemaitre C."/>
            <person name="Manso-Silvan L."/>
            <person name="Nikolski M."/>
            <person name="Nouvel L.-X."/>
            <person name="Poumarat F."/>
            <person name="Tardy F."/>
            <person name="Thebault P."/>
            <person name="Theil S."/>
            <person name="Citti C."/>
            <person name="Thiaucourt F."/>
            <person name="Blanchard A."/>
        </authorList>
    </citation>
    <scope>NUCLEOTIDE SEQUENCE [LARGE SCALE GENOMIC DNA]</scope>
    <source>
        <strain evidence="1 2">NCTC 246</strain>
    </source>
</reference>
<comment type="caution">
    <text evidence="1">The sequence shown here is derived from an EMBL/GenBank/DDBJ whole genome shotgun (WGS) entry which is preliminary data.</text>
</comment>
<keyword evidence="2" id="KW-1185">Reference proteome</keyword>
<dbReference type="RefSeq" id="WP_038102716.1">
    <property type="nucleotide sequence ID" value="NZ_JFDP01000049.1"/>
</dbReference>
<dbReference type="AlphaFoldDB" id="A0A084EZ30"/>
<protein>
    <submittedName>
        <fullName evidence="1">Uncharacterized protein</fullName>
    </submittedName>
</protein>
<evidence type="ECO:0000313" key="1">
    <source>
        <dbReference type="EMBL" id="KEZ23222.1"/>
    </source>
</evidence>
<organism evidence="1 2">
    <name type="scientific">Ureaplasma diversum NCTC 246</name>
    <dbReference type="NCBI Taxonomy" id="1188241"/>
    <lineage>
        <taxon>Bacteria</taxon>
        <taxon>Bacillati</taxon>
        <taxon>Mycoplasmatota</taxon>
        <taxon>Mycoplasmoidales</taxon>
        <taxon>Mycoplasmoidaceae</taxon>
        <taxon>Ureaplasma</taxon>
    </lineage>
</organism>
<gene>
    <name evidence="1" type="ORF">UDIV_3860</name>
</gene>
<name>A0A084EZ30_9BACT</name>